<dbReference type="PANTHER" id="PTHR23088">
    <property type="entry name" value="NITRILASE-RELATED"/>
    <property type="match status" value="1"/>
</dbReference>
<dbReference type="STRING" id="79929.MTBMA_c03810"/>
<dbReference type="InterPro" id="IPR001110">
    <property type="entry name" value="UPF0012_CS"/>
</dbReference>
<dbReference type="GO" id="GO:0006541">
    <property type="term" value="P:glutamine metabolic process"/>
    <property type="evidence" value="ECO:0007669"/>
    <property type="project" value="TreeGrafter"/>
</dbReference>
<evidence type="ECO:0000313" key="3">
    <source>
        <dbReference type="EMBL" id="ADL57982.1"/>
    </source>
</evidence>
<dbReference type="InterPro" id="IPR003010">
    <property type="entry name" value="C-N_Hydrolase"/>
</dbReference>
<dbReference type="InterPro" id="IPR036526">
    <property type="entry name" value="C-N_Hydrolase_sf"/>
</dbReference>
<reference evidence="3 4" key="2">
    <citation type="journal article" date="2010" name="J. Bacteriol.">
        <title>Complete genome sequence of Methanothermobacter marburgensis, a methanoarchaeon model organism.</title>
        <authorList>
            <person name="Liesegang H."/>
            <person name="Kaster A.K."/>
            <person name="Wiezer A."/>
            <person name="Goenrich M."/>
            <person name="Wollherr A."/>
            <person name="Seedorf H."/>
            <person name="Gottschalk G."/>
            <person name="Thauer R.K."/>
        </authorList>
    </citation>
    <scope>NUCLEOTIDE SEQUENCE [LARGE SCALE GENOMIC DNA]</scope>
    <source>
        <strain evidence="4">ATCC BAA-927 / DSM 2133 / JCM 14651 / NBRC 100331 / OCM 82 / Marburg</strain>
    </source>
</reference>
<dbReference type="EMBL" id="CP001710">
    <property type="protein sequence ID" value="ADL57982.1"/>
    <property type="molecule type" value="Genomic_DNA"/>
</dbReference>
<feature type="domain" description="CN hydrolase" evidence="2">
    <location>
        <begin position="1"/>
        <end position="217"/>
    </location>
</feature>
<dbReference type="KEGG" id="mmg:MTBMA_c03810"/>
<gene>
    <name evidence="3" type="ordered locus">MTBMA_c03810</name>
</gene>
<dbReference type="PROSITE" id="PS50263">
    <property type="entry name" value="CN_HYDROLASE"/>
    <property type="match status" value="1"/>
</dbReference>
<dbReference type="Proteomes" id="UP000000345">
    <property type="component" value="Chromosome"/>
</dbReference>
<proteinExistence type="predicted"/>
<dbReference type="InterPro" id="IPR045254">
    <property type="entry name" value="Nit1/2_C-N_Hydrolase"/>
</dbReference>
<dbReference type="PROSITE" id="PS01227">
    <property type="entry name" value="UPF0012"/>
    <property type="match status" value="1"/>
</dbReference>
<keyword evidence="4" id="KW-1185">Reference proteome</keyword>
<dbReference type="CDD" id="cd07572">
    <property type="entry name" value="nit"/>
    <property type="match status" value="1"/>
</dbReference>
<dbReference type="PANTHER" id="PTHR23088:SF30">
    <property type="entry name" value="OMEGA-AMIDASE NIT2"/>
    <property type="match status" value="1"/>
</dbReference>
<dbReference type="Pfam" id="PF00795">
    <property type="entry name" value="CN_hydrolase"/>
    <property type="match status" value="1"/>
</dbReference>
<accession>D9PUT5</accession>
<reference key="1">
    <citation type="submission" date="2009-08" db="EMBL/GenBank/DDBJ databases">
        <title>The genome sequence of Methanothermobacter marburgensis.</title>
        <authorList>
            <person name="Kaster A."/>
            <person name="Seedorf H."/>
            <person name="Goenrich M."/>
            <person name="Wiezer A."/>
            <person name="Liesegang H."/>
            <person name="Thauer R."/>
            <person name="Gottschalk G."/>
        </authorList>
    </citation>
    <scope>NUCLEOTIDE SEQUENCE</scope>
    <source>
        <strain>Marburg</strain>
    </source>
</reference>
<name>D9PUT5_METTM</name>
<dbReference type="GO" id="GO:0006528">
    <property type="term" value="P:asparagine metabolic process"/>
    <property type="evidence" value="ECO:0007669"/>
    <property type="project" value="TreeGrafter"/>
</dbReference>
<evidence type="ECO:0000256" key="1">
    <source>
        <dbReference type="ARBA" id="ARBA00022801"/>
    </source>
</evidence>
<keyword evidence="1 3" id="KW-0378">Hydrolase</keyword>
<dbReference type="AlphaFoldDB" id="D9PUT5"/>
<evidence type="ECO:0000259" key="2">
    <source>
        <dbReference type="PROSITE" id="PS50263"/>
    </source>
</evidence>
<dbReference type="SUPFAM" id="SSF56317">
    <property type="entry name" value="Carbon-nitrogen hydrolase"/>
    <property type="match status" value="1"/>
</dbReference>
<dbReference type="PaxDb" id="79929-MTBMA_c03810"/>
<organism evidence="3 4">
    <name type="scientific">Methanothermobacter marburgensis (strain ATCC BAA-927 / DSM 2133 / JCM 14651 / NBRC 100331 / OCM 82 / Marburg)</name>
    <name type="common">Methanobacterium thermoautotrophicum</name>
    <dbReference type="NCBI Taxonomy" id="79929"/>
    <lineage>
        <taxon>Archaea</taxon>
        <taxon>Methanobacteriati</taxon>
        <taxon>Methanobacteriota</taxon>
        <taxon>Methanomada group</taxon>
        <taxon>Methanobacteria</taxon>
        <taxon>Methanobacteriales</taxon>
        <taxon>Methanobacteriaceae</taxon>
        <taxon>Methanothermobacter</taxon>
    </lineage>
</organism>
<evidence type="ECO:0000313" key="4">
    <source>
        <dbReference type="Proteomes" id="UP000000345"/>
    </source>
</evidence>
<dbReference type="GO" id="GO:0050152">
    <property type="term" value="F:omega-amidase activity"/>
    <property type="evidence" value="ECO:0007669"/>
    <property type="project" value="TreeGrafter"/>
</dbReference>
<dbReference type="HOGENOM" id="CLU_030130_1_0_2"/>
<protein>
    <submittedName>
        <fullName evidence="3">Predicted hydrolase</fullName>
    </submittedName>
</protein>
<dbReference type="GO" id="GO:0006107">
    <property type="term" value="P:oxaloacetate metabolic process"/>
    <property type="evidence" value="ECO:0007669"/>
    <property type="project" value="TreeGrafter"/>
</dbReference>
<sequence>MQPGAELMVLPEMFTCPYDSELFPEYAEDENGETITAMSSVAAELGVHLVAGSIPERTPEGIYNTSFIIDDGGEVVARHRKVHLFDIDVEGEITFRESDTLIAGSSVTVTETGSAVIGVGICYDMRFPELSRMMALGGAEVLIFPGAFNMTTGPAHWRLLVRSRALDNQCYCVAVSPARNPRASYVAYGHSLVADPWGSVMVDAGSSECVLTADLDMEMVEKVRRELPLLRNRRPDVYRWMEGADHE</sequence>
<dbReference type="Gene3D" id="3.60.110.10">
    <property type="entry name" value="Carbon-nitrogen hydrolase"/>
    <property type="match status" value="1"/>
</dbReference>